<dbReference type="EMBL" id="AZHD01000006">
    <property type="protein sequence ID" value="OAA62674.1"/>
    <property type="molecule type" value="Genomic_DNA"/>
</dbReference>
<evidence type="ECO:0000256" key="1">
    <source>
        <dbReference type="SAM" id="MobiDB-lite"/>
    </source>
</evidence>
<dbReference type="GO" id="GO:0000981">
    <property type="term" value="F:DNA-binding transcription factor activity, RNA polymerase II-specific"/>
    <property type="evidence" value="ECO:0007669"/>
    <property type="project" value="TreeGrafter"/>
</dbReference>
<proteinExistence type="predicted"/>
<protein>
    <recommendedName>
        <fullName evidence="5">Acetylserotonin methytransferase-like protein</fullName>
    </recommendedName>
</protein>
<dbReference type="GO" id="GO:0000987">
    <property type="term" value="F:cis-regulatory region sequence-specific DNA binding"/>
    <property type="evidence" value="ECO:0007669"/>
    <property type="project" value="TreeGrafter"/>
</dbReference>
<evidence type="ECO:0000313" key="3">
    <source>
        <dbReference type="EMBL" id="OAA62674.1"/>
    </source>
</evidence>
<feature type="region of interest" description="Disordered" evidence="1">
    <location>
        <begin position="1"/>
        <end position="207"/>
    </location>
</feature>
<gene>
    <name evidence="3" type="ORF">SPI_04214</name>
</gene>
<accession>A0A167VIZ4</accession>
<dbReference type="GO" id="GO:0042594">
    <property type="term" value="P:response to starvation"/>
    <property type="evidence" value="ECO:0007669"/>
    <property type="project" value="TreeGrafter"/>
</dbReference>
<feature type="compositionally biased region" description="Low complexity" evidence="1">
    <location>
        <begin position="224"/>
        <end position="240"/>
    </location>
</feature>
<feature type="compositionally biased region" description="Low complexity" evidence="1">
    <location>
        <begin position="289"/>
        <end position="305"/>
    </location>
</feature>
<feature type="compositionally biased region" description="Polar residues" evidence="1">
    <location>
        <begin position="192"/>
        <end position="205"/>
    </location>
</feature>
<dbReference type="STRING" id="1081102.A0A167VIZ4"/>
<feature type="region of interest" description="Disordered" evidence="1">
    <location>
        <begin position="392"/>
        <end position="442"/>
    </location>
</feature>
<feature type="compositionally biased region" description="Low complexity" evidence="1">
    <location>
        <begin position="148"/>
        <end position="174"/>
    </location>
</feature>
<feature type="transmembrane region" description="Helical" evidence="2">
    <location>
        <begin position="714"/>
        <end position="738"/>
    </location>
</feature>
<feature type="compositionally biased region" description="Low complexity" evidence="1">
    <location>
        <begin position="105"/>
        <end position="115"/>
    </location>
</feature>
<keyword evidence="2" id="KW-0472">Membrane</keyword>
<sequence>MSASAPAGGFSLFPNTGRPPSRTQGQRPRAPTPQQQHGNIQGAVSPDGTTASPQQQQHQYPSAIGEAVTAETRIEQPHRHGEHTATATATATAVPGNDAQHEPPVRSSSVRSRSSIAKMRLSTYDDGPPPFDDPPPPMPGTGEYPNTQPQQHTSPAQQAQQAPSQSQQQQQQQQRPPALRSIFPQYNPEVSLDQQDYFPTQTSPTRIPRAVISRPLYSPVSPATQQTTQPFPAPQQQQLQQHHHQLRLDTENLNARTPAPPAAVYVPPTHNGAAAGAHHPHRASSVAGTARTAATATTTATAAARSGPVPLLQQHQREAPMLPVPSTTEELRNLWKVANGWKAGPSEGRVYCLRVSRDDDAPIYRLSSASHQPFYRLRLDPTSASAYVTLSRHDPARPFKSDNKNNTASSGGGGGGGGGGDDNAGGRTSDDGSGDLGNSSSSVLDMAGSRECTRLVWDDDAAAFFLVHPVLALPFRVAIERSAAWSRTAYTLEHRESPQHLARLTVRHDGTGTGFLEVDTALAAKIDAVYLVDAVVAALVLVAHTDTQQNAPVERFAPPPSSSDGRGLLNAAGAASGQHGLTALVGSPHGSLVNVLLGGNHGGGGSNGGGNGRSTSRLSFASRHSTAGDGKKAKKAKRANNKKGGSGRHRMDEYDVDLESQTSIDLSSKMYEMGPVSGAAGGGGPQPPTKKKRKGRGGDDDKDKMPGCLRAITMLFKCCFWCVAMCVRALLAIASGLFRCIFREKL</sequence>
<feature type="compositionally biased region" description="Basic residues" evidence="1">
    <location>
        <begin position="632"/>
        <end position="648"/>
    </location>
</feature>
<feature type="region of interest" description="Disordered" evidence="1">
    <location>
        <begin position="551"/>
        <end position="572"/>
    </location>
</feature>
<feature type="compositionally biased region" description="Gly residues" evidence="1">
    <location>
        <begin position="603"/>
        <end position="612"/>
    </location>
</feature>
<feature type="region of interest" description="Disordered" evidence="1">
    <location>
        <begin position="260"/>
        <end position="305"/>
    </location>
</feature>
<dbReference type="GO" id="GO:0005634">
    <property type="term" value="C:nucleus"/>
    <property type="evidence" value="ECO:0007669"/>
    <property type="project" value="TreeGrafter"/>
</dbReference>
<evidence type="ECO:0008006" key="5">
    <source>
        <dbReference type="Google" id="ProtNLM"/>
    </source>
</evidence>
<dbReference type="OrthoDB" id="5383338at2759"/>
<comment type="caution">
    <text evidence="3">The sequence shown here is derived from an EMBL/GenBank/DDBJ whole genome shotgun (WGS) entry which is preliminary data.</text>
</comment>
<feature type="compositionally biased region" description="Polar residues" evidence="1">
    <location>
        <begin position="47"/>
        <end position="60"/>
    </location>
</feature>
<feature type="compositionally biased region" description="Polar residues" evidence="1">
    <location>
        <begin position="613"/>
        <end position="625"/>
    </location>
</feature>
<organism evidence="3 4">
    <name type="scientific">Niveomyces insectorum RCEF 264</name>
    <dbReference type="NCBI Taxonomy" id="1081102"/>
    <lineage>
        <taxon>Eukaryota</taxon>
        <taxon>Fungi</taxon>
        <taxon>Dikarya</taxon>
        <taxon>Ascomycota</taxon>
        <taxon>Pezizomycotina</taxon>
        <taxon>Sordariomycetes</taxon>
        <taxon>Hypocreomycetidae</taxon>
        <taxon>Hypocreales</taxon>
        <taxon>Cordycipitaceae</taxon>
        <taxon>Niveomyces</taxon>
    </lineage>
</organism>
<keyword evidence="4" id="KW-1185">Reference proteome</keyword>
<dbReference type="PANTHER" id="PTHR14596">
    <property type="entry name" value="ZINC FINGER PROTEIN"/>
    <property type="match status" value="1"/>
</dbReference>
<feature type="compositionally biased region" description="Polar residues" evidence="1">
    <location>
        <begin position="21"/>
        <end position="39"/>
    </location>
</feature>
<feature type="region of interest" description="Disordered" evidence="1">
    <location>
        <begin position="220"/>
        <end position="244"/>
    </location>
</feature>
<dbReference type="Proteomes" id="UP000076874">
    <property type="component" value="Unassembled WGS sequence"/>
</dbReference>
<evidence type="ECO:0000256" key="2">
    <source>
        <dbReference type="SAM" id="Phobius"/>
    </source>
</evidence>
<name>A0A167VIZ4_9HYPO</name>
<feature type="region of interest" description="Disordered" evidence="1">
    <location>
        <begin position="603"/>
        <end position="656"/>
    </location>
</feature>
<feature type="region of interest" description="Disordered" evidence="1">
    <location>
        <begin position="675"/>
        <end position="703"/>
    </location>
</feature>
<feature type="compositionally biased region" description="Low complexity" evidence="1">
    <location>
        <begin position="84"/>
        <end position="93"/>
    </location>
</feature>
<feature type="compositionally biased region" description="Basic and acidic residues" evidence="1">
    <location>
        <begin position="72"/>
        <end position="83"/>
    </location>
</feature>
<feature type="compositionally biased region" description="Low complexity" evidence="1">
    <location>
        <begin position="262"/>
        <end position="277"/>
    </location>
</feature>
<feature type="compositionally biased region" description="Gly residues" evidence="1">
    <location>
        <begin position="410"/>
        <end position="423"/>
    </location>
</feature>
<dbReference type="AlphaFoldDB" id="A0A167VIZ4"/>
<keyword evidence="2" id="KW-0812">Transmembrane</keyword>
<dbReference type="PANTHER" id="PTHR14596:SF72">
    <property type="entry name" value="ZINC FINGER PROTEIN MSN2-RELATED"/>
    <property type="match status" value="1"/>
</dbReference>
<keyword evidence="2" id="KW-1133">Transmembrane helix</keyword>
<feature type="compositionally biased region" description="Basic and acidic residues" evidence="1">
    <location>
        <begin position="392"/>
        <end position="403"/>
    </location>
</feature>
<evidence type="ECO:0000313" key="4">
    <source>
        <dbReference type="Proteomes" id="UP000076874"/>
    </source>
</evidence>
<feature type="compositionally biased region" description="Pro residues" evidence="1">
    <location>
        <begin position="127"/>
        <end position="139"/>
    </location>
</feature>
<reference evidence="3 4" key="1">
    <citation type="journal article" date="2016" name="Genome Biol. Evol.">
        <title>Divergent and convergent evolution of fungal pathogenicity.</title>
        <authorList>
            <person name="Shang Y."/>
            <person name="Xiao G."/>
            <person name="Zheng P."/>
            <person name="Cen K."/>
            <person name="Zhan S."/>
            <person name="Wang C."/>
        </authorList>
    </citation>
    <scope>NUCLEOTIDE SEQUENCE [LARGE SCALE GENOMIC DNA]</scope>
    <source>
        <strain evidence="3 4">RCEF 264</strain>
    </source>
</reference>